<dbReference type="InterPro" id="IPR052337">
    <property type="entry name" value="SAT4-like"/>
</dbReference>
<proteinExistence type="inferred from homology"/>
<evidence type="ECO:0000313" key="10">
    <source>
        <dbReference type="Proteomes" id="UP001265746"/>
    </source>
</evidence>
<keyword evidence="2 7" id="KW-0812">Transmembrane</keyword>
<feature type="transmembrane region" description="Helical" evidence="7">
    <location>
        <begin position="209"/>
        <end position="227"/>
    </location>
</feature>
<keyword evidence="3 7" id="KW-1133">Transmembrane helix</keyword>
<dbReference type="EMBL" id="JAUJFL010000005">
    <property type="protein sequence ID" value="KAK2603254.1"/>
    <property type="molecule type" value="Genomic_DNA"/>
</dbReference>
<sequence>MDPRQARPNDDGFGAYINAIGWSLLSLAGLVVGARIWAKISAHKGLWWDDYIVLAAWVMLLADVIVTTVAAEAGLGKHIDSVTGDTLVRTMLLSAVAQTLTILGAAWSKTSFAVTLLRLTVVSHVRYLVWFIIVSLNLFLTFTAFLPLFQCTPIGRSFDPSVEGKCWDRTLVLVLTMFGAAYSAAADFALAVIPWVLIWNLQMNLKEKVGVGICMSLGIIAGATSIMRCQKIPLLLTADFTFESGQLSIWSAAEIATTIMAASIPVLRLWVKTIVSVHSRYRLSSADRTFNGRGVLQGHGQRSKMTTLATTTTITSGGNNMVRKSSSKRGRAKLADMGWASRSSSDSEDLEAFGSPAGGISGGAAGGIVKMETITVNYDKRTASMID</sequence>
<feature type="region of interest" description="Disordered" evidence="6">
    <location>
        <begin position="316"/>
        <end position="356"/>
    </location>
</feature>
<dbReference type="InterPro" id="IPR049326">
    <property type="entry name" value="Rhodopsin_dom_fungi"/>
</dbReference>
<feature type="transmembrane region" description="Helical" evidence="7">
    <location>
        <begin position="170"/>
        <end position="197"/>
    </location>
</feature>
<keyword evidence="4 7" id="KW-0472">Membrane</keyword>
<feature type="domain" description="Rhodopsin" evidence="8">
    <location>
        <begin position="34"/>
        <end position="271"/>
    </location>
</feature>
<feature type="transmembrane region" description="Helical" evidence="7">
    <location>
        <begin position="20"/>
        <end position="38"/>
    </location>
</feature>
<reference evidence="9" key="1">
    <citation type="submission" date="2023-06" db="EMBL/GenBank/DDBJ databases">
        <authorList>
            <person name="Noh H."/>
        </authorList>
    </citation>
    <scope>NUCLEOTIDE SEQUENCE</scope>
    <source>
        <strain evidence="9">DUCC20226</strain>
    </source>
</reference>
<comment type="caution">
    <text evidence="9">The sequence shown here is derived from an EMBL/GenBank/DDBJ whole genome shotgun (WGS) entry which is preliminary data.</text>
</comment>
<dbReference type="Pfam" id="PF20684">
    <property type="entry name" value="Fung_rhodopsin"/>
    <property type="match status" value="1"/>
</dbReference>
<name>A0AAD9SAS0_PHOAM</name>
<dbReference type="Proteomes" id="UP001265746">
    <property type="component" value="Unassembled WGS sequence"/>
</dbReference>
<dbReference type="PANTHER" id="PTHR33048">
    <property type="entry name" value="PTH11-LIKE INTEGRAL MEMBRANE PROTEIN (AFU_ORTHOLOGUE AFUA_5G11245)"/>
    <property type="match status" value="1"/>
</dbReference>
<accession>A0AAD9SAS0</accession>
<evidence type="ECO:0000256" key="4">
    <source>
        <dbReference type="ARBA" id="ARBA00023136"/>
    </source>
</evidence>
<evidence type="ECO:0000256" key="1">
    <source>
        <dbReference type="ARBA" id="ARBA00004141"/>
    </source>
</evidence>
<evidence type="ECO:0000256" key="5">
    <source>
        <dbReference type="ARBA" id="ARBA00038359"/>
    </source>
</evidence>
<feature type="transmembrane region" description="Helical" evidence="7">
    <location>
        <begin position="50"/>
        <end position="75"/>
    </location>
</feature>
<feature type="transmembrane region" description="Helical" evidence="7">
    <location>
        <begin position="247"/>
        <end position="271"/>
    </location>
</feature>
<dbReference type="PANTHER" id="PTHR33048:SF42">
    <property type="entry name" value="INTEGRAL MEMBRANE PROTEIN"/>
    <property type="match status" value="1"/>
</dbReference>
<feature type="transmembrane region" description="Helical" evidence="7">
    <location>
        <begin position="127"/>
        <end position="150"/>
    </location>
</feature>
<evidence type="ECO:0000313" key="9">
    <source>
        <dbReference type="EMBL" id="KAK2603254.1"/>
    </source>
</evidence>
<dbReference type="GO" id="GO:0016020">
    <property type="term" value="C:membrane"/>
    <property type="evidence" value="ECO:0007669"/>
    <property type="project" value="UniProtKB-SubCell"/>
</dbReference>
<gene>
    <name evidence="9" type="ORF">N8I77_009725</name>
</gene>
<evidence type="ECO:0000256" key="2">
    <source>
        <dbReference type="ARBA" id="ARBA00022692"/>
    </source>
</evidence>
<evidence type="ECO:0000256" key="7">
    <source>
        <dbReference type="SAM" id="Phobius"/>
    </source>
</evidence>
<feature type="transmembrane region" description="Helical" evidence="7">
    <location>
        <begin position="87"/>
        <end position="107"/>
    </location>
</feature>
<evidence type="ECO:0000259" key="8">
    <source>
        <dbReference type="Pfam" id="PF20684"/>
    </source>
</evidence>
<keyword evidence="10" id="KW-1185">Reference proteome</keyword>
<protein>
    <recommendedName>
        <fullName evidence="8">Rhodopsin domain-containing protein</fullName>
    </recommendedName>
</protein>
<dbReference type="AlphaFoldDB" id="A0AAD9SAS0"/>
<comment type="similarity">
    <text evidence="5">Belongs to the SAT4 family.</text>
</comment>
<organism evidence="9 10">
    <name type="scientific">Phomopsis amygdali</name>
    <name type="common">Fusicoccum amygdali</name>
    <dbReference type="NCBI Taxonomy" id="1214568"/>
    <lineage>
        <taxon>Eukaryota</taxon>
        <taxon>Fungi</taxon>
        <taxon>Dikarya</taxon>
        <taxon>Ascomycota</taxon>
        <taxon>Pezizomycotina</taxon>
        <taxon>Sordariomycetes</taxon>
        <taxon>Sordariomycetidae</taxon>
        <taxon>Diaporthales</taxon>
        <taxon>Diaporthaceae</taxon>
        <taxon>Diaporthe</taxon>
    </lineage>
</organism>
<comment type="subcellular location">
    <subcellularLocation>
        <location evidence="1">Membrane</location>
        <topology evidence="1">Multi-pass membrane protein</topology>
    </subcellularLocation>
</comment>
<evidence type="ECO:0000256" key="3">
    <source>
        <dbReference type="ARBA" id="ARBA00022989"/>
    </source>
</evidence>
<evidence type="ECO:0000256" key="6">
    <source>
        <dbReference type="SAM" id="MobiDB-lite"/>
    </source>
</evidence>